<sequence length="766" mass="89561">MGRMNIMKTKRKLVIYYSATALWLVSILYWYYTYFKAIPEIDTSPHSIYDIYDNHYQLPSETSTVEAPANFKQDPNYQMLVEEYNITEKPVDDYHSSVYEEIFKNHNLTTVLANLNFKQRCDLYFRNLFLKNNNWILHPDRNYDVQFGKPYEDFINANLGSIREAYGNEKGTQPADDDGDFVKYKKQKYRELKQGEIDQMVVDDLDALRLYNKCYVTDDDPDQKQRVGNFVKEQRKLIVGEETKSQLLKNIEPFEYTKFEKLFNHGQSAHNYDHRIYPWLSFETPVFERWTGQLYNSIPNYREILKDKSQPPPIKTAKSEELNFFKKFKNQCNGKGIVLSIGDQHAVYTVNLIHLLRALGNKLPIQILYHDDISEDTKRALTTAAREDFSDLPESYRKASMYLPNDYLEKESNGLPKQEIWFVNMASVVHENYRDKFRGFANKLLATLFNSFNEFILIDADTAMMQNPEYFFQLKGYQETGSFFFRDRGTLGKRSKNDPPHLHRLAQTSIDKLMFNVDPFSNHTLHQNVFQGVQHSMESGLVVINRQLHFSSIIMIVYLNFVAPIKGKVYGDKELFWLGFAYNGDENYHFNQYGAASIGRLTRPGDRKRPDGTYHHSKELCSPHPGHINEEDGHSLLWINSGFRFCHQSDKINFDEEYVIGDKLAFLEKTPDAYRKFYFSPLIIRDAIIPPLASDYKHRLNGADEPSSGWMMDKYCKNYMWCAYLSVGGKAKNSDEDNTLEGKVIKFTQEEAALFDYYGDVWVGEE</sequence>
<keyword evidence="9" id="KW-0333">Golgi apparatus</keyword>
<keyword evidence="4" id="KW-0328">Glycosyltransferase</keyword>
<evidence type="ECO:0000256" key="1">
    <source>
        <dbReference type="ARBA" id="ARBA00004323"/>
    </source>
</evidence>
<evidence type="ECO:0000256" key="2">
    <source>
        <dbReference type="ARBA" id="ARBA00004922"/>
    </source>
</evidence>
<evidence type="ECO:0000256" key="5">
    <source>
        <dbReference type="ARBA" id="ARBA00022679"/>
    </source>
</evidence>
<keyword evidence="8 13" id="KW-1133">Transmembrane helix</keyword>
<dbReference type="PANTHER" id="PTHR31392:SF1">
    <property type="entry name" value="ALPHA-1,3-MANNOSYLTRANSFERASE MNN1-RELATED"/>
    <property type="match status" value="1"/>
</dbReference>
<dbReference type="eggNOG" id="ENOG502RZ48">
    <property type="taxonomic scope" value="Eukaryota"/>
</dbReference>
<organism evidence="14 15">
    <name type="scientific">Lodderomyces elongisporus (strain ATCC 11503 / CBS 2605 / JCM 1781 / NBRC 1676 / NRRL YB-4239)</name>
    <name type="common">Yeast</name>
    <name type="synonym">Saccharomyces elongisporus</name>
    <dbReference type="NCBI Taxonomy" id="379508"/>
    <lineage>
        <taxon>Eukaryota</taxon>
        <taxon>Fungi</taxon>
        <taxon>Dikarya</taxon>
        <taxon>Ascomycota</taxon>
        <taxon>Saccharomycotina</taxon>
        <taxon>Pichiomycetes</taxon>
        <taxon>Debaryomycetaceae</taxon>
        <taxon>Candida/Lodderomyces clade</taxon>
        <taxon>Lodderomyces</taxon>
    </lineage>
</organism>
<comment type="subcellular location">
    <subcellularLocation>
        <location evidence="1">Golgi apparatus membrane</location>
        <topology evidence="1">Single-pass type II membrane protein</topology>
    </subcellularLocation>
</comment>
<dbReference type="InterPro" id="IPR022751">
    <property type="entry name" value="Alpha_mannosyltransferase"/>
</dbReference>
<dbReference type="Gene3D" id="3.90.550.10">
    <property type="entry name" value="Spore Coat Polysaccharide Biosynthesis Protein SpsA, Chain A"/>
    <property type="match status" value="1"/>
</dbReference>
<evidence type="ECO:0000256" key="3">
    <source>
        <dbReference type="ARBA" id="ARBA00009105"/>
    </source>
</evidence>
<comment type="similarity">
    <text evidence="3">Belongs to the MNN1/MNT family.</text>
</comment>
<evidence type="ECO:0000256" key="12">
    <source>
        <dbReference type="SAM" id="MobiDB-lite"/>
    </source>
</evidence>
<evidence type="ECO:0000256" key="7">
    <source>
        <dbReference type="ARBA" id="ARBA00022968"/>
    </source>
</evidence>
<dbReference type="HOGENOM" id="CLU_015387_0_0_1"/>
<gene>
    <name evidence="14" type="ORF">LELG_04141</name>
</gene>
<evidence type="ECO:0000256" key="9">
    <source>
        <dbReference type="ARBA" id="ARBA00023034"/>
    </source>
</evidence>
<dbReference type="GO" id="GO:0006493">
    <property type="term" value="P:protein O-linked glycosylation"/>
    <property type="evidence" value="ECO:0007669"/>
    <property type="project" value="TreeGrafter"/>
</dbReference>
<dbReference type="OrthoDB" id="430354at2759"/>
<dbReference type="STRING" id="379508.A5E3F4"/>
<accession>A5E3F4</accession>
<feature type="transmembrane region" description="Helical" evidence="13">
    <location>
        <begin position="13"/>
        <end position="32"/>
    </location>
</feature>
<dbReference type="InterPro" id="IPR029044">
    <property type="entry name" value="Nucleotide-diphossugar_trans"/>
</dbReference>
<proteinExistence type="inferred from homology"/>
<dbReference type="UniPathway" id="UPA00378"/>
<keyword evidence="6 13" id="KW-0812">Transmembrane</keyword>
<evidence type="ECO:0000313" key="14">
    <source>
        <dbReference type="EMBL" id="EDK45962.1"/>
    </source>
</evidence>
<dbReference type="EMBL" id="CH981528">
    <property type="protein sequence ID" value="EDK45962.1"/>
    <property type="molecule type" value="Genomic_DNA"/>
</dbReference>
<protein>
    <recommendedName>
        <fullName evidence="16">Alpha-1,3-mannosyltransferase MNN1</fullName>
    </recommendedName>
</protein>
<evidence type="ECO:0000256" key="4">
    <source>
        <dbReference type="ARBA" id="ARBA00022676"/>
    </source>
</evidence>
<dbReference type="PANTHER" id="PTHR31392">
    <property type="entry name" value="ALPHA-1,3-MANNOSYLTRANSFERASE MNN1-RELATED"/>
    <property type="match status" value="1"/>
</dbReference>
<evidence type="ECO:0000256" key="11">
    <source>
        <dbReference type="ARBA" id="ARBA00023180"/>
    </source>
</evidence>
<dbReference type="KEGG" id="lel:PVL30_004956"/>
<name>A5E3F4_LODEL</name>
<evidence type="ECO:0000256" key="10">
    <source>
        <dbReference type="ARBA" id="ARBA00023136"/>
    </source>
</evidence>
<dbReference type="OMA" id="CYITNDE"/>
<dbReference type="Proteomes" id="UP000001996">
    <property type="component" value="Unassembled WGS sequence"/>
</dbReference>
<comment type="pathway">
    <text evidence="2">Protein modification; protein glycosylation.</text>
</comment>
<evidence type="ECO:0000313" key="15">
    <source>
        <dbReference type="Proteomes" id="UP000001996"/>
    </source>
</evidence>
<evidence type="ECO:0000256" key="8">
    <source>
        <dbReference type="ARBA" id="ARBA00022989"/>
    </source>
</evidence>
<dbReference type="InParanoid" id="A5E3F4"/>
<dbReference type="Pfam" id="PF11051">
    <property type="entry name" value="Mannosyl_trans3"/>
    <property type="match status" value="1"/>
</dbReference>
<dbReference type="FunCoup" id="A5E3F4">
    <property type="interactions" value="36"/>
</dbReference>
<keyword evidence="7" id="KW-0735">Signal-anchor</keyword>
<keyword evidence="11" id="KW-0325">Glycoprotein</keyword>
<dbReference type="GO" id="GO:0000033">
    <property type="term" value="F:alpha-1,3-mannosyltransferase activity"/>
    <property type="evidence" value="ECO:0007669"/>
    <property type="project" value="TreeGrafter"/>
</dbReference>
<evidence type="ECO:0000256" key="6">
    <source>
        <dbReference type="ARBA" id="ARBA00022692"/>
    </source>
</evidence>
<keyword evidence="15" id="KW-1185">Reference proteome</keyword>
<dbReference type="GO" id="GO:0000139">
    <property type="term" value="C:Golgi membrane"/>
    <property type="evidence" value="ECO:0007669"/>
    <property type="project" value="UniProtKB-SubCell"/>
</dbReference>
<dbReference type="GeneID" id="5232075"/>
<evidence type="ECO:0008006" key="16">
    <source>
        <dbReference type="Google" id="ProtNLM"/>
    </source>
</evidence>
<dbReference type="SUPFAM" id="SSF53448">
    <property type="entry name" value="Nucleotide-diphospho-sugar transferases"/>
    <property type="match status" value="1"/>
</dbReference>
<reference evidence="14 15" key="1">
    <citation type="journal article" date="2009" name="Nature">
        <title>Evolution of pathogenicity and sexual reproduction in eight Candida genomes.</title>
        <authorList>
            <person name="Butler G."/>
            <person name="Rasmussen M.D."/>
            <person name="Lin M.F."/>
            <person name="Santos M.A."/>
            <person name="Sakthikumar S."/>
            <person name="Munro C.A."/>
            <person name="Rheinbay E."/>
            <person name="Grabherr M."/>
            <person name="Forche A."/>
            <person name="Reedy J.L."/>
            <person name="Agrafioti I."/>
            <person name="Arnaud M.B."/>
            <person name="Bates S."/>
            <person name="Brown A.J."/>
            <person name="Brunke S."/>
            <person name="Costanzo M.C."/>
            <person name="Fitzpatrick D.A."/>
            <person name="de Groot P.W."/>
            <person name="Harris D."/>
            <person name="Hoyer L.L."/>
            <person name="Hube B."/>
            <person name="Klis F.M."/>
            <person name="Kodira C."/>
            <person name="Lennard N."/>
            <person name="Logue M.E."/>
            <person name="Martin R."/>
            <person name="Neiman A.M."/>
            <person name="Nikolaou E."/>
            <person name="Quail M.A."/>
            <person name="Quinn J."/>
            <person name="Santos M.C."/>
            <person name="Schmitzberger F.F."/>
            <person name="Sherlock G."/>
            <person name="Shah P."/>
            <person name="Silverstein K.A."/>
            <person name="Skrzypek M.S."/>
            <person name="Soll D."/>
            <person name="Staggs R."/>
            <person name="Stansfield I."/>
            <person name="Stumpf M.P."/>
            <person name="Sudbery P.E."/>
            <person name="Srikantha T."/>
            <person name="Zeng Q."/>
            <person name="Berman J."/>
            <person name="Berriman M."/>
            <person name="Heitman J."/>
            <person name="Gow N.A."/>
            <person name="Lorenz M.C."/>
            <person name="Birren B.W."/>
            <person name="Kellis M."/>
            <person name="Cuomo C.A."/>
        </authorList>
    </citation>
    <scope>NUCLEOTIDE SEQUENCE [LARGE SCALE GENOMIC DNA]</scope>
    <source>
        <strain evidence="15">ATCC 11503 / BCRC 21390 / CBS 2605 / JCM 1781 / NBRC 1676 / NRRL YB-4239</strain>
    </source>
</reference>
<feature type="region of interest" description="Disordered" evidence="12">
    <location>
        <begin position="601"/>
        <end position="624"/>
    </location>
</feature>
<dbReference type="AlphaFoldDB" id="A5E3F4"/>
<evidence type="ECO:0000256" key="13">
    <source>
        <dbReference type="SAM" id="Phobius"/>
    </source>
</evidence>
<dbReference type="GO" id="GO:0046354">
    <property type="term" value="P:mannan biosynthetic process"/>
    <property type="evidence" value="ECO:0007669"/>
    <property type="project" value="UniProtKB-ARBA"/>
</dbReference>
<dbReference type="VEuPathDB" id="FungiDB:LELG_04141"/>
<feature type="compositionally biased region" description="Basic and acidic residues" evidence="12">
    <location>
        <begin position="603"/>
        <end position="624"/>
    </location>
</feature>
<keyword evidence="10 13" id="KW-0472">Membrane</keyword>
<keyword evidence="5" id="KW-0808">Transferase</keyword>